<accession>A0A0F9UZJ1</accession>
<evidence type="ECO:0000313" key="12">
    <source>
        <dbReference type="EMBL" id="KKN66696.1"/>
    </source>
</evidence>
<dbReference type="AlphaFoldDB" id="A0A0F9UZJ1"/>
<protein>
    <recommendedName>
        <fullName evidence="13">Transposase</fullName>
    </recommendedName>
</protein>
<name>A0A0F9UZJ1_9ZZZZ</name>
<dbReference type="PANTHER" id="PTHR30405:SF25">
    <property type="entry name" value="RNA-GUIDED DNA ENDONUCLEASE INSQ-RELATED"/>
    <property type="match status" value="1"/>
</dbReference>
<dbReference type="NCBIfam" id="NF040570">
    <property type="entry name" value="guided_TnpB"/>
    <property type="match status" value="1"/>
</dbReference>
<dbReference type="InterPro" id="IPR051399">
    <property type="entry name" value="RNA-guided_DNA_endo/Transpos"/>
</dbReference>
<dbReference type="InterPro" id="IPR001959">
    <property type="entry name" value="Transposase"/>
</dbReference>
<evidence type="ECO:0008006" key="13">
    <source>
        <dbReference type="Google" id="ProtNLM"/>
    </source>
</evidence>
<evidence type="ECO:0000256" key="5">
    <source>
        <dbReference type="ARBA" id="ARBA00022833"/>
    </source>
</evidence>
<evidence type="ECO:0000256" key="7">
    <source>
        <dbReference type="ARBA" id="ARBA00023172"/>
    </source>
</evidence>
<dbReference type="GO" id="GO:0006310">
    <property type="term" value="P:DNA recombination"/>
    <property type="evidence" value="ECO:0007669"/>
    <property type="project" value="UniProtKB-KW"/>
</dbReference>
<feature type="region of interest" description="Disordered" evidence="8">
    <location>
        <begin position="395"/>
        <end position="414"/>
    </location>
</feature>
<keyword evidence="7" id="KW-0233">DNA recombination</keyword>
<dbReference type="Pfam" id="PF12323">
    <property type="entry name" value="HTH_OrfB_IS605"/>
    <property type="match status" value="1"/>
</dbReference>
<comment type="similarity">
    <text evidence="2">In the N-terminal section; belongs to the transposase 2 family.</text>
</comment>
<evidence type="ECO:0000259" key="9">
    <source>
        <dbReference type="Pfam" id="PF01385"/>
    </source>
</evidence>
<dbReference type="NCBIfam" id="TIGR01766">
    <property type="entry name" value="IS200/IS605 family accessory protein TnpB-like domain"/>
    <property type="match status" value="1"/>
</dbReference>
<feature type="domain" description="Cas12f1-like TNB" evidence="10">
    <location>
        <begin position="305"/>
        <end position="371"/>
    </location>
</feature>
<evidence type="ECO:0000256" key="6">
    <source>
        <dbReference type="ARBA" id="ARBA00023125"/>
    </source>
</evidence>
<sequence>MPERYVAYKTELKLNNQQASFCARHAGTARWSFNWALRRCIDVYQATEKRPTAIDLHREIIAMKKTPEYSWLKAVSKCSPQSALRDLDQAFKNYFNSLQGGKLKSRHPQFKRKRIGEGSFRLEGTIHIADGWIQLPKLGRLRLKQRGYFPTDDQLRRAGEKVLSVTVSERAGHWFCSIKILRKVPEPIRSENQTVGVDLGFKNVAVLSDGTVYPSHQFHIRQLKRLRYLNKKVARAQKGSQNWRKAMMQYRRLHYRIANQRNDQLHKITTHLVRNFGTVVIETLNVSGMHRNPRLSKRAHDSALYEFTRQLEYKAEWAGVEIIRASMWYPSSQLCSRCGERHRELTLRDSTFCCPACGFTVDRDLNAARNLKDLAKASMAAGAAVTACGDIVRPGRSSAASGRTSAKQEIGRAT</sequence>
<keyword evidence="3" id="KW-0815">Transposition</keyword>
<proteinExistence type="inferred from homology"/>
<evidence type="ECO:0000256" key="2">
    <source>
        <dbReference type="ARBA" id="ARBA00011044"/>
    </source>
</evidence>
<dbReference type="PANTHER" id="PTHR30405">
    <property type="entry name" value="TRANSPOSASE"/>
    <property type="match status" value="1"/>
</dbReference>
<comment type="caution">
    <text evidence="12">The sequence shown here is derived from an EMBL/GenBank/DDBJ whole genome shotgun (WGS) entry which is preliminary data.</text>
</comment>
<comment type="similarity">
    <text evidence="1">In the C-terminal section; belongs to the transposase 35 family.</text>
</comment>
<dbReference type="InterPro" id="IPR021027">
    <property type="entry name" value="Transposase_put_HTH"/>
</dbReference>
<keyword evidence="4" id="KW-0479">Metal-binding</keyword>
<dbReference type="InterPro" id="IPR010095">
    <property type="entry name" value="Cas12f1-like_TNB"/>
</dbReference>
<evidence type="ECO:0000259" key="11">
    <source>
        <dbReference type="Pfam" id="PF12323"/>
    </source>
</evidence>
<feature type="compositionally biased region" description="Low complexity" evidence="8">
    <location>
        <begin position="395"/>
        <end position="405"/>
    </location>
</feature>
<dbReference type="GO" id="GO:0046872">
    <property type="term" value="F:metal ion binding"/>
    <property type="evidence" value="ECO:0007669"/>
    <property type="project" value="UniProtKB-KW"/>
</dbReference>
<dbReference type="GO" id="GO:0032196">
    <property type="term" value="P:transposition"/>
    <property type="evidence" value="ECO:0007669"/>
    <property type="project" value="UniProtKB-KW"/>
</dbReference>
<evidence type="ECO:0000256" key="1">
    <source>
        <dbReference type="ARBA" id="ARBA00008761"/>
    </source>
</evidence>
<keyword evidence="5" id="KW-0862">Zinc</keyword>
<feature type="domain" description="Transposase putative helix-turn-helix" evidence="11">
    <location>
        <begin position="6"/>
        <end position="49"/>
    </location>
</feature>
<feature type="domain" description="Probable transposase IS891/IS1136/IS1341" evidence="9">
    <location>
        <begin position="183"/>
        <end position="291"/>
    </location>
</feature>
<evidence type="ECO:0000256" key="4">
    <source>
        <dbReference type="ARBA" id="ARBA00022723"/>
    </source>
</evidence>
<evidence type="ECO:0000256" key="8">
    <source>
        <dbReference type="SAM" id="MobiDB-lite"/>
    </source>
</evidence>
<organism evidence="12">
    <name type="scientific">marine sediment metagenome</name>
    <dbReference type="NCBI Taxonomy" id="412755"/>
    <lineage>
        <taxon>unclassified sequences</taxon>
        <taxon>metagenomes</taxon>
        <taxon>ecological metagenomes</taxon>
    </lineage>
</organism>
<evidence type="ECO:0000256" key="3">
    <source>
        <dbReference type="ARBA" id="ARBA00022578"/>
    </source>
</evidence>
<dbReference type="Pfam" id="PF01385">
    <property type="entry name" value="OrfB_IS605"/>
    <property type="match status" value="1"/>
</dbReference>
<reference evidence="12" key="1">
    <citation type="journal article" date="2015" name="Nature">
        <title>Complex archaea that bridge the gap between prokaryotes and eukaryotes.</title>
        <authorList>
            <person name="Spang A."/>
            <person name="Saw J.H."/>
            <person name="Jorgensen S.L."/>
            <person name="Zaremba-Niedzwiedzka K."/>
            <person name="Martijn J."/>
            <person name="Lind A.E."/>
            <person name="van Eijk R."/>
            <person name="Schleper C."/>
            <person name="Guy L."/>
            <person name="Ettema T.J."/>
        </authorList>
    </citation>
    <scope>NUCLEOTIDE SEQUENCE</scope>
</reference>
<dbReference type="EMBL" id="LAZR01000493">
    <property type="protein sequence ID" value="KKN66696.1"/>
    <property type="molecule type" value="Genomic_DNA"/>
</dbReference>
<dbReference type="Pfam" id="PF07282">
    <property type="entry name" value="Cas12f1-like_TNB"/>
    <property type="match status" value="1"/>
</dbReference>
<gene>
    <name evidence="12" type="ORF">LCGC14_0468820</name>
</gene>
<keyword evidence="6" id="KW-0238">DNA-binding</keyword>
<dbReference type="GO" id="GO:0003677">
    <property type="term" value="F:DNA binding"/>
    <property type="evidence" value="ECO:0007669"/>
    <property type="project" value="UniProtKB-KW"/>
</dbReference>
<evidence type="ECO:0000259" key="10">
    <source>
        <dbReference type="Pfam" id="PF07282"/>
    </source>
</evidence>